<evidence type="ECO:0000313" key="4">
    <source>
        <dbReference type="EMBL" id="CAH9059083.1"/>
    </source>
</evidence>
<protein>
    <recommendedName>
        <fullName evidence="2">Succinate dehydrogenase assembly factor 4, mitochondrial</fullName>
    </recommendedName>
</protein>
<dbReference type="PANTHER" id="PTHR28524">
    <property type="entry name" value="SUCCINATE DEHYDROGENASE ASSEMBLY FACTOR 4, MITOCHONDRIAL"/>
    <property type="match status" value="1"/>
</dbReference>
<dbReference type="PANTHER" id="PTHR28524:SF3">
    <property type="entry name" value="SUCCINATE DEHYDROGENASE ASSEMBLY FACTOR 4, MITOCHONDRIAL"/>
    <property type="match status" value="1"/>
</dbReference>
<evidence type="ECO:0000256" key="3">
    <source>
        <dbReference type="SAM" id="MobiDB-lite"/>
    </source>
</evidence>
<organism evidence="4 6">
    <name type="scientific">Cuscuta epithymum</name>
    <dbReference type="NCBI Taxonomy" id="186058"/>
    <lineage>
        <taxon>Eukaryota</taxon>
        <taxon>Viridiplantae</taxon>
        <taxon>Streptophyta</taxon>
        <taxon>Embryophyta</taxon>
        <taxon>Tracheophyta</taxon>
        <taxon>Spermatophyta</taxon>
        <taxon>Magnoliopsida</taxon>
        <taxon>eudicotyledons</taxon>
        <taxon>Gunneridae</taxon>
        <taxon>Pentapetalae</taxon>
        <taxon>asterids</taxon>
        <taxon>lamiids</taxon>
        <taxon>Solanales</taxon>
        <taxon>Convolvulaceae</taxon>
        <taxon>Cuscuteae</taxon>
        <taxon>Cuscuta</taxon>
        <taxon>Cuscuta subgen. Cuscuta</taxon>
    </lineage>
</organism>
<gene>
    <name evidence="4" type="ORF">CEPIT_LOCUS1340</name>
    <name evidence="5" type="ORF">CEPIT_LOCUS25242</name>
</gene>
<accession>A0AAV0C074</accession>
<evidence type="ECO:0000313" key="6">
    <source>
        <dbReference type="Proteomes" id="UP001152523"/>
    </source>
</evidence>
<evidence type="ECO:0000256" key="2">
    <source>
        <dbReference type="ARBA" id="ARBA00022170"/>
    </source>
</evidence>
<proteinExistence type="inferred from homology"/>
<dbReference type="GO" id="GO:0005739">
    <property type="term" value="C:mitochondrion"/>
    <property type="evidence" value="ECO:0007669"/>
    <property type="project" value="TreeGrafter"/>
</dbReference>
<feature type="compositionally biased region" description="Polar residues" evidence="3">
    <location>
        <begin position="64"/>
        <end position="73"/>
    </location>
</feature>
<feature type="region of interest" description="Disordered" evidence="3">
    <location>
        <begin position="43"/>
        <end position="118"/>
    </location>
</feature>
<dbReference type="EMBL" id="CAMAPF010000008">
    <property type="protein sequence ID" value="CAH9059083.1"/>
    <property type="molecule type" value="Genomic_DNA"/>
</dbReference>
<keyword evidence="6" id="KW-1185">Reference proteome</keyword>
<dbReference type="Proteomes" id="UP001152523">
    <property type="component" value="Unassembled WGS sequence"/>
</dbReference>
<dbReference type="AlphaFoldDB" id="A0AAV0C074"/>
<dbReference type="EMBL" id="CAMAPF010000930">
    <property type="protein sequence ID" value="CAH9123466.1"/>
    <property type="molecule type" value="Genomic_DNA"/>
</dbReference>
<feature type="compositionally biased region" description="Basic and acidic residues" evidence="3">
    <location>
        <begin position="105"/>
        <end position="118"/>
    </location>
</feature>
<evidence type="ECO:0000313" key="5">
    <source>
        <dbReference type="EMBL" id="CAH9123466.1"/>
    </source>
</evidence>
<dbReference type="GO" id="GO:0034553">
    <property type="term" value="P:mitochondrial respiratory chain complex II assembly"/>
    <property type="evidence" value="ECO:0007669"/>
    <property type="project" value="TreeGrafter"/>
</dbReference>
<sequence>MAAKQVYRLFTSMIAEAKPNSYTMSEYSPSRLICSSAKRFHVHKENQQDLAETLSEEKDKVQTEDGTVSNQESQNEEDGGKDGSGNDVNRETGEIGGPKGPEPTRYGDWERGGRCSDF</sequence>
<dbReference type="InterPro" id="IPR012875">
    <property type="entry name" value="SDHF4"/>
</dbReference>
<reference evidence="4" key="1">
    <citation type="submission" date="2022-07" db="EMBL/GenBank/DDBJ databases">
        <authorList>
            <person name="Macas J."/>
            <person name="Novak P."/>
            <person name="Neumann P."/>
        </authorList>
    </citation>
    <scope>NUCLEOTIDE SEQUENCE</scope>
</reference>
<comment type="similarity">
    <text evidence="1">Belongs to the SDHAF4 family.</text>
</comment>
<evidence type="ECO:0000256" key="1">
    <source>
        <dbReference type="ARBA" id="ARBA00005701"/>
    </source>
</evidence>
<comment type="caution">
    <text evidence="4">The sequence shown here is derived from an EMBL/GenBank/DDBJ whole genome shotgun (WGS) entry which is preliminary data.</text>
</comment>
<name>A0AAV0C074_9ASTE</name>
<dbReference type="Pfam" id="PF07896">
    <property type="entry name" value="DUF1674"/>
    <property type="match status" value="1"/>
</dbReference>